<dbReference type="InParanoid" id="A0A5J5EI14"/>
<comment type="caution">
    <text evidence="6">The sequence shown here is derived from an EMBL/GenBank/DDBJ whole genome shotgun (WGS) entry which is preliminary data.</text>
</comment>
<dbReference type="InterPro" id="IPR007111">
    <property type="entry name" value="NACHT_NTPase"/>
</dbReference>
<dbReference type="CDD" id="cd00200">
    <property type="entry name" value="WD40"/>
    <property type="match status" value="1"/>
</dbReference>
<dbReference type="Pfam" id="PF24883">
    <property type="entry name" value="NPHP3_N"/>
    <property type="match status" value="1"/>
</dbReference>
<protein>
    <recommendedName>
        <fullName evidence="5">NACHT domain-containing protein</fullName>
    </recommendedName>
</protein>
<dbReference type="PANTHER" id="PTHR19879">
    <property type="entry name" value="TRANSCRIPTION INITIATION FACTOR TFIID"/>
    <property type="match status" value="1"/>
</dbReference>
<evidence type="ECO:0000313" key="6">
    <source>
        <dbReference type="EMBL" id="KAA8894763.1"/>
    </source>
</evidence>
<dbReference type="InterPro" id="IPR015943">
    <property type="entry name" value="WD40/YVTN_repeat-like_dom_sf"/>
</dbReference>
<evidence type="ECO:0000313" key="7">
    <source>
        <dbReference type="Proteomes" id="UP000326924"/>
    </source>
</evidence>
<reference evidence="6 7" key="1">
    <citation type="submission" date="2019-09" db="EMBL/GenBank/DDBJ databases">
        <title>Draft genome of the ectomycorrhizal ascomycete Sphaerosporella brunnea.</title>
        <authorList>
            <consortium name="DOE Joint Genome Institute"/>
            <person name="Benucci G.M."/>
            <person name="Marozzi G."/>
            <person name="Antonielli L."/>
            <person name="Sanchez S."/>
            <person name="Marco P."/>
            <person name="Wang X."/>
            <person name="Falini L.B."/>
            <person name="Barry K."/>
            <person name="Haridas S."/>
            <person name="Lipzen A."/>
            <person name="Labutti K."/>
            <person name="Grigoriev I.V."/>
            <person name="Murat C."/>
            <person name="Martin F."/>
            <person name="Albertini E."/>
            <person name="Donnini D."/>
            <person name="Bonito G."/>
        </authorList>
    </citation>
    <scope>NUCLEOTIDE SEQUENCE [LARGE SCALE GENOMIC DNA]</scope>
    <source>
        <strain evidence="6 7">Sb_GMNB300</strain>
    </source>
</reference>
<dbReference type="PROSITE" id="PS00678">
    <property type="entry name" value="WD_REPEATS_1"/>
    <property type="match status" value="3"/>
</dbReference>
<dbReference type="InterPro" id="IPR020472">
    <property type="entry name" value="WD40_PAC1"/>
</dbReference>
<dbReference type="PRINTS" id="PR00320">
    <property type="entry name" value="GPROTEINBRPT"/>
</dbReference>
<dbReference type="PANTHER" id="PTHR19879:SF9">
    <property type="entry name" value="TRANSCRIPTION INITIATION FACTOR TFIID SUBUNIT 5"/>
    <property type="match status" value="1"/>
</dbReference>
<feature type="repeat" description="WD" evidence="3">
    <location>
        <begin position="774"/>
        <end position="815"/>
    </location>
</feature>
<accession>A0A5J5EI14</accession>
<dbReference type="InterPro" id="IPR056884">
    <property type="entry name" value="NPHP3-like_N"/>
</dbReference>
<proteinExistence type="predicted"/>
<dbReference type="PROSITE" id="PS50294">
    <property type="entry name" value="WD_REPEATS_REGION"/>
    <property type="match status" value="4"/>
</dbReference>
<feature type="repeat" description="WD" evidence="3">
    <location>
        <begin position="816"/>
        <end position="857"/>
    </location>
</feature>
<dbReference type="AlphaFoldDB" id="A0A5J5EI14"/>
<dbReference type="SMART" id="SM00320">
    <property type="entry name" value="WD40"/>
    <property type="match status" value="4"/>
</dbReference>
<gene>
    <name evidence="6" type="ORF">FN846DRAFT_972715</name>
</gene>
<evidence type="ECO:0000256" key="3">
    <source>
        <dbReference type="PROSITE-ProRule" id="PRU00221"/>
    </source>
</evidence>
<dbReference type="EMBL" id="VXIS01000313">
    <property type="protein sequence ID" value="KAA8894763.1"/>
    <property type="molecule type" value="Genomic_DNA"/>
</dbReference>
<keyword evidence="7" id="KW-1185">Reference proteome</keyword>
<feature type="compositionally biased region" description="Basic and acidic residues" evidence="4">
    <location>
        <begin position="1"/>
        <end position="19"/>
    </location>
</feature>
<organism evidence="6 7">
    <name type="scientific">Sphaerosporella brunnea</name>
    <dbReference type="NCBI Taxonomy" id="1250544"/>
    <lineage>
        <taxon>Eukaryota</taxon>
        <taxon>Fungi</taxon>
        <taxon>Dikarya</taxon>
        <taxon>Ascomycota</taxon>
        <taxon>Pezizomycotina</taxon>
        <taxon>Pezizomycetes</taxon>
        <taxon>Pezizales</taxon>
        <taxon>Pyronemataceae</taxon>
        <taxon>Sphaerosporella</taxon>
    </lineage>
</organism>
<feature type="repeat" description="WD" evidence="3">
    <location>
        <begin position="732"/>
        <end position="773"/>
    </location>
</feature>
<feature type="region of interest" description="Disordered" evidence="4">
    <location>
        <begin position="1"/>
        <end position="29"/>
    </location>
</feature>
<keyword evidence="1 3" id="KW-0853">WD repeat</keyword>
<name>A0A5J5EI14_9PEZI</name>
<dbReference type="Proteomes" id="UP000326924">
    <property type="component" value="Unassembled WGS sequence"/>
</dbReference>
<sequence length="964" mass="107463">MLSGRPGDEQPNRSADEQGNHGGRPSLTWTQTYSADNCRVYSDATHNYNEFNNSIINGDVTIGNKSQDDELSGLPRADDAAFDSRALEHEPLCLKGTRADLLKKIIAWAGEPTGEPVFWLSGMAGTGKSTIARTLARKWAEEKRLGASFFFSRGQGDRAHAGKFFTTLAYQLARAQTGLASGVCDALRHNRDIPKKSLSEQWKQLILDPLSHLNGVSLILVIDALDECDGENDIQLILQLLSQVSSVRLQILVTSRPETPIRFGFGEMPKAVHRDIVLHEIEKSIVSHDISVFLRNEFDNVRKQRSYIPVEWPDEPSLLRLVQKADGLFIYAATVCRFIGDKDSSPQERLTFVLEDSMEDGSPTEQLDLIYTKVLRYAVVEYLEPDIKDRLSQRFRRIVGSIVILFDTLTASALAELLGTEQGEVMATLGSLSSVLDHSEKQGSHIKLLHPSFRDFLLDDRRCRDPQFHIAGDNAHRYLVVSCLNLMSKHLKKDICSLRFPGTLKSEVDPSRVRQHLPQEVQYACRYWVNHLQRINVKFRDNELLNRVHKFLKEHFLHWLEALSLMGNLSEGVLMVKTLDSMLTPTSTEPVRKPVRQYFLRGLFKSRILAAETPFSDGNRHLCAMARDAVRFVLKWRSIIEIAPLQIYCSALTLSPRGSTVRGQFWNDIPRWIKNSPEVPEDWDPMLQCLEGHSEGVNAVAFSPDSKLLASAAEDNTVRLWDPTTGTSRCALEGHSEEVNAVAFSPDGKLLASASQDKTVRLWDATTGTSHGALKGHSREVNAVAFSPDSKLLASAAEDNTVRLWDVTKGTSRGSLEGHSGEVTAVAFSPDGKLLASASDDSTARLWNIELLHVIQTVNTGTVVFHLSFPSDGYLQTNEGLVALAHPTHGEHQSRTDLQSALCVSEDWISLGMRKGLFWLPLEYRPQSFAIHGNFIALGCPSGRVHVLKFDPDLVPSDVSELEV</sequence>
<dbReference type="SUPFAM" id="SSF50978">
    <property type="entry name" value="WD40 repeat-like"/>
    <property type="match status" value="1"/>
</dbReference>
<evidence type="ECO:0000256" key="1">
    <source>
        <dbReference type="ARBA" id="ARBA00022574"/>
    </source>
</evidence>
<evidence type="ECO:0000259" key="5">
    <source>
        <dbReference type="PROSITE" id="PS50837"/>
    </source>
</evidence>
<dbReference type="InterPro" id="IPR001680">
    <property type="entry name" value="WD40_rpt"/>
</dbReference>
<feature type="domain" description="NACHT" evidence="5">
    <location>
        <begin position="116"/>
        <end position="257"/>
    </location>
</feature>
<dbReference type="Gene3D" id="2.130.10.10">
    <property type="entry name" value="YVTN repeat-like/Quinoprotein amine dehydrogenase"/>
    <property type="match status" value="2"/>
</dbReference>
<dbReference type="Pfam" id="PF23414">
    <property type="entry name" value="Beta-prop_EML_2"/>
    <property type="match status" value="1"/>
</dbReference>
<keyword evidence="2" id="KW-0677">Repeat</keyword>
<dbReference type="InterPro" id="IPR027417">
    <property type="entry name" value="P-loop_NTPase"/>
</dbReference>
<evidence type="ECO:0000256" key="4">
    <source>
        <dbReference type="SAM" id="MobiDB-lite"/>
    </source>
</evidence>
<dbReference type="InterPro" id="IPR036322">
    <property type="entry name" value="WD40_repeat_dom_sf"/>
</dbReference>
<dbReference type="OrthoDB" id="674604at2759"/>
<dbReference type="InterPro" id="IPR019775">
    <property type="entry name" value="WD40_repeat_CS"/>
</dbReference>
<dbReference type="PROSITE" id="PS50082">
    <property type="entry name" value="WD_REPEATS_2"/>
    <property type="match status" value="4"/>
</dbReference>
<evidence type="ECO:0000256" key="2">
    <source>
        <dbReference type="ARBA" id="ARBA00022737"/>
    </source>
</evidence>
<feature type="repeat" description="WD" evidence="3">
    <location>
        <begin position="690"/>
        <end position="722"/>
    </location>
</feature>
<dbReference type="PROSITE" id="PS50837">
    <property type="entry name" value="NACHT"/>
    <property type="match status" value="1"/>
</dbReference>
<dbReference type="SUPFAM" id="SSF52540">
    <property type="entry name" value="P-loop containing nucleoside triphosphate hydrolases"/>
    <property type="match status" value="1"/>
</dbReference>
<dbReference type="Gene3D" id="3.40.50.300">
    <property type="entry name" value="P-loop containing nucleotide triphosphate hydrolases"/>
    <property type="match status" value="1"/>
</dbReference>
<dbReference type="InterPro" id="IPR055442">
    <property type="entry name" value="Beta-prop_EML-like_2nd"/>
</dbReference>